<dbReference type="EMBL" id="NEVH01024955">
    <property type="protein sequence ID" value="PNF16255.1"/>
    <property type="molecule type" value="Genomic_DNA"/>
</dbReference>
<evidence type="ECO:0000313" key="1">
    <source>
        <dbReference type="EMBL" id="PNF16255.1"/>
    </source>
</evidence>
<dbReference type="InParanoid" id="A0A2J7PIT7"/>
<evidence type="ECO:0000313" key="2">
    <source>
        <dbReference type="Proteomes" id="UP000235965"/>
    </source>
</evidence>
<organism evidence="1 2">
    <name type="scientific">Cryptotermes secundus</name>
    <dbReference type="NCBI Taxonomy" id="105785"/>
    <lineage>
        <taxon>Eukaryota</taxon>
        <taxon>Metazoa</taxon>
        <taxon>Ecdysozoa</taxon>
        <taxon>Arthropoda</taxon>
        <taxon>Hexapoda</taxon>
        <taxon>Insecta</taxon>
        <taxon>Pterygota</taxon>
        <taxon>Neoptera</taxon>
        <taxon>Polyneoptera</taxon>
        <taxon>Dictyoptera</taxon>
        <taxon>Blattodea</taxon>
        <taxon>Blattoidea</taxon>
        <taxon>Termitoidae</taxon>
        <taxon>Kalotermitidae</taxon>
        <taxon>Cryptotermitinae</taxon>
        <taxon>Cryptotermes</taxon>
    </lineage>
</organism>
<gene>
    <name evidence="1" type="ORF">B7P43_G11638</name>
</gene>
<name>A0A2J7PIT7_9NEOP</name>
<proteinExistence type="predicted"/>
<keyword evidence="2" id="KW-1185">Reference proteome</keyword>
<accession>A0A2J7PIT7</accession>
<dbReference type="AlphaFoldDB" id="A0A2J7PIT7"/>
<comment type="caution">
    <text evidence="1">The sequence shown here is derived from an EMBL/GenBank/DDBJ whole genome shotgun (WGS) entry which is preliminary data.</text>
</comment>
<reference evidence="1 2" key="1">
    <citation type="submission" date="2017-12" db="EMBL/GenBank/DDBJ databases">
        <title>Hemimetabolous genomes reveal molecular basis of termite eusociality.</title>
        <authorList>
            <person name="Harrison M.C."/>
            <person name="Jongepier E."/>
            <person name="Robertson H.M."/>
            <person name="Arning N."/>
            <person name="Bitard-Feildel T."/>
            <person name="Chao H."/>
            <person name="Childers C.P."/>
            <person name="Dinh H."/>
            <person name="Doddapaneni H."/>
            <person name="Dugan S."/>
            <person name="Gowin J."/>
            <person name="Greiner C."/>
            <person name="Han Y."/>
            <person name="Hu H."/>
            <person name="Hughes D.S.T."/>
            <person name="Huylmans A.-K."/>
            <person name="Kemena C."/>
            <person name="Kremer L.P.M."/>
            <person name="Lee S.L."/>
            <person name="Lopez-Ezquerra A."/>
            <person name="Mallet L."/>
            <person name="Monroy-Kuhn J.M."/>
            <person name="Moser A."/>
            <person name="Murali S.C."/>
            <person name="Muzny D.M."/>
            <person name="Otani S."/>
            <person name="Piulachs M.-D."/>
            <person name="Poelchau M."/>
            <person name="Qu J."/>
            <person name="Schaub F."/>
            <person name="Wada-Katsumata A."/>
            <person name="Worley K.C."/>
            <person name="Xie Q."/>
            <person name="Ylla G."/>
            <person name="Poulsen M."/>
            <person name="Gibbs R.A."/>
            <person name="Schal C."/>
            <person name="Richards S."/>
            <person name="Belles X."/>
            <person name="Korb J."/>
            <person name="Bornberg-Bauer E."/>
        </authorList>
    </citation>
    <scope>NUCLEOTIDE SEQUENCE [LARGE SCALE GENOMIC DNA]</scope>
    <source>
        <tissue evidence="1">Whole body</tissue>
    </source>
</reference>
<dbReference type="Proteomes" id="UP000235965">
    <property type="component" value="Unassembled WGS sequence"/>
</dbReference>
<dbReference type="OrthoDB" id="7490061at2759"/>
<sequence length="194" mass="21779">MSKDHKVLIYGDSHSRGLSSGLNNKLSDAFDVLGYTKPNCNIRTLLSTENREIANLTNKDVCTRFNKDVTILETPKDRDYYTRHGYHLNGLGKEIICKQLASVIDGLFQPIEVIPITLDWKNNQAMSLELEATSANSDFSNTVSKGNIENGGKVEELKACRVSSRQKKVPTNRTGDFYGKFKSKLQYEKNVKGI</sequence>
<protein>
    <submittedName>
        <fullName evidence="1">Uncharacterized protein</fullName>
    </submittedName>
</protein>